<feature type="signal peptide" evidence="1">
    <location>
        <begin position="1"/>
        <end position="20"/>
    </location>
</feature>
<evidence type="ECO:0000256" key="1">
    <source>
        <dbReference type="SAM" id="SignalP"/>
    </source>
</evidence>
<dbReference type="Proteomes" id="UP000032726">
    <property type="component" value="Chromosome"/>
</dbReference>
<accession>A0A0D5YQX5</accession>
<protein>
    <recommendedName>
        <fullName evidence="4">DUF4136 domain-containing protein</fullName>
    </recommendedName>
</protein>
<evidence type="ECO:0000313" key="2">
    <source>
        <dbReference type="EMBL" id="AKA34246.1"/>
    </source>
</evidence>
<name>A0A0D5YQX5_9FLAO</name>
<reference evidence="2 3" key="1">
    <citation type="submission" date="2015-03" db="EMBL/GenBank/DDBJ databases">
        <title>Complete genome sequence of Muricauda lutaonensis CC-HSB-11T, isolated from a coastal hot spring.</title>
        <authorList>
            <person name="Kim K.M."/>
        </authorList>
    </citation>
    <scope>NUCLEOTIDE SEQUENCE [LARGE SCALE GENOMIC DNA]</scope>
    <source>
        <strain evidence="2 3">CC-HSB-11</strain>
    </source>
</reference>
<sequence>MKKMAAILAILMMASCSSTRFVDSWRNKEVTNFDPNKVLIVGMTDNLTARKIFEEKLKESFIARGINAHESSMVLDEAFTDSKKSEAEVEAMKNELIADGFDAVVITAVIGIDEDRLYQSGHYTFGNYWWYRFGRYYYRFQDVYYTPGYYKDYKVFHIETSIYNIKEDEGKTLVWVGTFKIVDPSNITTTVNDYVERIVQQLESEGIILTLPQTY</sequence>
<dbReference type="RefSeq" id="WP_052698867.1">
    <property type="nucleotide sequence ID" value="NZ_CP011071.1"/>
</dbReference>
<dbReference type="OrthoDB" id="6077795at2"/>
<dbReference type="AlphaFoldDB" id="A0A0D5YQX5"/>
<evidence type="ECO:0000313" key="3">
    <source>
        <dbReference type="Proteomes" id="UP000032726"/>
    </source>
</evidence>
<dbReference type="KEGG" id="mlt:VC82_573"/>
<dbReference type="PROSITE" id="PS51257">
    <property type="entry name" value="PROKAR_LIPOPROTEIN"/>
    <property type="match status" value="1"/>
</dbReference>
<proteinExistence type="predicted"/>
<organism evidence="2 3">
    <name type="scientific">Flagellimonas lutaonensis</name>
    <dbReference type="NCBI Taxonomy" id="516051"/>
    <lineage>
        <taxon>Bacteria</taxon>
        <taxon>Pseudomonadati</taxon>
        <taxon>Bacteroidota</taxon>
        <taxon>Flavobacteriia</taxon>
        <taxon>Flavobacteriales</taxon>
        <taxon>Flavobacteriaceae</taxon>
        <taxon>Flagellimonas</taxon>
    </lineage>
</organism>
<keyword evidence="1" id="KW-0732">Signal</keyword>
<gene>
    <name evidence="2" type="ORF">VC82_573</name>
</gene>
<evidence type="ECO:0008006" key="4">
    <source>
        <dbReference type="Google" id="ProtNLM"/>
    </source>
</evidence>
<dbReference type="HOGENOM" id="CLU_088267_1_0_10"/>
<feature type="chain" id="PRO_5002300055" description="DUF4136 domain-containing protein" evidence="1">
    <location>
        <begin position="21"/>
        <end position="215"/>
    </location>
</feature>
<dbReference type="EMBL" id="CP011071">
    <property type="protein sequence ID" value="AKA34246.1"/>
    <property type="molecule type" value="Genomic_DNA"/>
</dbReference>
<keyword evidence="3" id="KW-1185">Reference proteome</keyword>
<dbReference type="STRING" id="516051.VC82_573"/>